<name>W3XGZ0_PESFW</name>
<evidence type="ECO:0000256" key="2">
    <source>
        <dbReference type="ARBA" id="ARBA00022723"/>
    </source>
</evidence>
<keyword evidence="2" id="KW-0479">Metal-binding</keyword>
<evidence type="ECO:0000256" key="5">
    <source>
        <dbReference type="ARBA" id="ARBA00023125"/>
    </source>
</evidence>
<dbReference type="GO" id="GO:0000981">
    <property type="term" value="F:DNA-binding transcription factor activity, RNA polymerase II-specific"/>
    <property type="evidence" value="ECO:0007669"/>
    <property type="project" value="TreeGrafter"/>
</dbReference>
<dbReference type="RefSeq" id="XP_007830150.1">
    <property type="nucleotide sequence ID" value="XM_007831959.1"/>
</dbReference>
<dbReference type="GO" id="GO:0046872">
    <property type="term" value="F:metal ion binding"/>
    <property type="evidence" value="ECO:0007669"/>
    <property type="project" value="UniProtKB-KW"/>
</dbReference>
<dbReference type="AlphaFoldDB" id="W3XGZ0"/>
<evidence type="ECO:0000256" key="3">
    <source>
        <dbReference type="ARBA" id="ARBA00022833"/>
    </source>
</evidence>
<evidence type="ECO:0000256" key="4">
    <source>
        <dbReference type="ARBA" id="ARBA00023015"/>
    </source>
</evidence>
<reference evidence="9" key="1">
    <citation type="journal article" date="2015" name="BMC Genomics">
        <title>Genomic and transcriptomic analysis of the endophytic fungus Pestalotiopsis fici reveals its lifestyle and high potential for synthesis of natural products.</title>
        <authorList>
            <person name="Wang X."/>
            <person name="Zhang X."/>
            <person name="Liu L."/>
            <person name="Xiang M."/>
            <person name="Wang W."/>
            <person name="Sun X."/>
            <person name="Che Y."/>
            <person name="Guo L."/>
            <person name="Liu G."/>
            <person name="Guo L."/>
            <person name="Wang C."/>
            <person name="Yin W.B."/>
            <person name="Stadler M."/>
            <person name="Zhang X."/>
            <person name="Liu X."/>
        </authorList>
    </citation>
    <scope>NUCLEOTIDE SEQUENCE [LARGE SCALE GENOMIC DNA]</scope>
    <source>
        <strain evidence="9">W106-1 / CGMCC3.15140</strain>
    </source>
</reference>
<protein>
    <submittedName>
        <fullName evidence="8">Uncharacterized protein</fullName>
    </submittedName>
</protein>
<keyword evidence="6" id="KW-0804">Transcription</keyword>
<accession>W3XGZ0</accession>
<dbReference type="EMBL" id="KI912110">
    <property type="protein sequence ID" value="ETS85353.1"/>
    <property type="molecule type" value="Genomic_DNA"/>
</dbReference>
<dbReference type="GO" id="GO:0045944">
    <property type="term" value="P:positive regulation of transcription by RNA polymerase II"/>
    <property type="evidence" value="ECO:0007669"/>
    <property type="project" value="TreeGrafter"/>
</dbReference>
<keyword evidence="9" id="KW-1185">Reference proteome</keyword>
<dbReference type="PANTHER" id="PTHR47782">
    <property type="entry name" value="ZN(II)2CYS6 TRANSCRIPTION FACTOR (EUROFUNG)-RELATED"/>
    <property type="match status" value="1"/>
</dbReference>
<dbReference type="OrthoDB" id="189997at2759"/>
<organism evidence="8 9">
    <name type="scientific">Pestalotiopsis fici (strain W106-1 / CGMCC3.15140)</name>
    <dbReference type="NCBI Taxonomy" id="1229662"/>
    <lineage>
        <taxon>Eukaryota</taxon>
        <taxon>Fungi</taxon>
        <taxon>Dikarya</taxon>
        <taxon>Ascomycota</taxon>
        <taxon>Pezizomycotina</taxon>
        <taxon>Sordariomycetes</taxon>
        <taxon>Xylariomycetidae</taxon>
        <taxon>Amphisphaeriales</taxon>
        <taxon>Sporocadaceae</taxon>
        <taxon>Pestalotiopsis</taxon>
    </lineage>
</organism>
<keyword evidence="7" id="KW-0539">Nucleus</keyword>
<dbReference type="HOGENOM" id="CLU_1210196_0_0_1"/>
<dbReference type="KEGG" id="pfy:PFICI_03378"/>
<gene>
    <name evidence="8" type="ORF">PFICI_03378</name>
</gene>
<dbReference type="GeneID" id="19268391"/>
<dbReference type="InParanoid" id="W3XGZ0"/>
<dbReference type="GO" id="GO:0005634">
    <property type="term" value="C:nucleus"/>
    <property type="evidence" value="ECO:0007669"/>
    <property type="project" value="UniProtKB-SubCell"/>
</dbReference>
<evidence type="ECO:0000256" key="6">
    <source>
        <dbReference type="ARBA" id="ARBA00023163"/>
    </source>
</evidence>
<comment type="subcellular location">
    <subcellularLocation>
        <location evidence="1">Nucleus</location>
    </subcellularLocation>
</comment>
<evidence type="ECO:0000256" key="7">
    <source>
        <dbReference type="ARBA" id="ARBA00023242"/>
    </source>
</evidence>
<proteinExistence type="predicted"/>
<keyword evidence="5" id="KW-0238">DNA-binding</keyword>
<dbReference type="GO" id="GO:0043565">
    <property type="term" value="F:sequence-specific DNA binding"/>
    <property type="evidence" value="ECO:0007669"/>
    <property type="project" value="TreeGrafter"/>
</dbReference>
<dbReference type="CDD" id="cd14653">
    <property type="entry name" value="ZIP_Gal4p-like"/>
    <property type="match status" value="1"/>
</dbReference>
<dbReference type="CDD" id="cd12148">
    <property type="entry name" value="fungal_TF_MHR"/>
    <property type="match status" value="1"/>
</dbReference>
<evidence type="ECO:0000313" key="9">
    <source>
        <dbReference type="Proteomes" id="UP000030651"/>
    </source>
</evidence>
<evidence type="ECO:0000256" key="1">
    <source>
        <dbReference type="ARBA" id="ARBA00004123"/>
    </source>
</evidence>
<keyword evidence="3" id="KW-0862">Zinc</keyword>
<dbReference type="Proteomes" id="UP000030651">
    <property type="component" value="Unassembled WGS sequence"/>
</dbReference>
<dbReference type="InterPro" id="IPR052202">
    <property type="entry name" value="Yeast_MetPath_Reg"/>
</dbReference>
<sequence length="229" mass="25410">MKFLACLAEDPRTKRLFPRNYLETLEHRVAFLEGLLKQYRPDLASDHLGEDATVNCQHPGLPSGPSSSVVEPEDLGAIRQFAPLQVSAVEERDGLDELASKVGVLSLNAAGAEPHYLGSSSMFVFSQMINPSLRQNILNSAYKADALAQYREGDLVAAPAPCPLPKPETAIRLSDAYFQNIHKQYPFLHEPTFRAWEAKYVGEYSPCNTIAATDRLPLFFLNVVCYNPI</sequence>
<evidence type="ECO:0000313" key="8">
    <source>
        <dbReference type="EMBL" id="ETS85353.1"/>
    </source>
</evidence>
<keyword evidence="4" id="KW-0805">Transcription regulation</keyword>
<dbReference type="PANTHER" id="PTHR47782:SF12">
    <property type="entry name" value="ZN(II)2CYS6 TRANSCRIPTION FACTOR (EUROFUNG)"/>
    <property type="match status" value="1"/>
</dbReference>